<dbReference type="EMBL" id="LBWE01000003">
    <property type="protein sequence ID" value="KKR02098.1"/>
    <property type="molecule type" value="Genomic_DNA"/>
</dbReference>
<feature type="short sequence motif" description="Histidine triad motif" evidence="1">
    <location>
        <begin position="43"/>
        <end position="47"/>
    </location>
</feature>
<proteinExistence type="predicted"/>
<evidence type="ECO:0000259" key="2">
    <source>
        <dbReference type="PROSITE" id="PS51084"/>
    </source>
</evidence>
<name>A0A837HR89_9BACT</name>
<protein>
    <submittedName>
        <fullName evidence="3">Histidine triad (Hit) protein</fullName>
    </submittedName>
</protein>
<feature type="domain" description="HIT" evidence="2">
    <location>
        <begin position="1"/>
        <end position="58"/>
    </location>
</feature>
<dbReference type="SUPFAM" id="SSF54197">
    <property type="entry name" value="HIT-like"/>
    <property type="match status" value="1"/>
</dbReference>
<gene>
    <name evidence="3" type="ORF">UT27_C0003G0055</name>
</gene>
<dbReference type="GO" id="GO:0003824">
    <property type="term" value="F:catalytic activity"/>
    <property type="evidence" value="ECO:0007669"/>
    <property type="project" value="InterPro"/>
</dbReference>
<dbReference type="PROSITE" id="PS51084">
    <property type="entry name" value="HIT_2"/>
    <property type="match status" value="1"/>
</dbReference>
<dbReference type="Pfam" id="PF01230">
    <property type="entry name" value="HIT"/>
    <property type="match status" value="1"/>
</dbReference>
<reference evidence="3 4" key="1">
    <citation type="journal article" date="2015" name="Nature">
        <title>rRNA introns, odd ribosomes, and small enigmatic genomes across a large radiation of phyla.</title>
        <authorList>
            <person name="Brown C.T."/>
            <person name="Hug L.A."/>
            <person name="Thomas B.C."/>
            <person name="Sharon I."/>
            <person name="Castelle C.J."/>
            <person name="Singh A."/>
            <person name="Wilkins M.J."/>
            <person name="Williams K.H."/>
            <person name="Banfield J.F."/>
        </authorList>
    </citation>
    <scope>NUCLEOTIDE SEQUENCE [LARGE SCALE GENOMIC DNA]</scope>
</reference>
<dbReference type="Gene3D" id="3.30.428.10">
    <property type="entry name" value="HIT-like"/>
    <property type="match status" value="1"/>
</dbReference>
<dbReference type="AlphaFoldDB" id="A0A837HR89"/>
<dbReference type="InterPro" id="IPR011146">
    <property type="entry name" value="HIT-like"/>
</dbReference>
<comment type="caution">
    <text evidence="3">The sequence shown here is derived from an EMBL/GenBank/DDBJ whole genome shotgun (WGS) entry which is preliminary data.</text>
</comment>
<accession>A0A837HR89</accession>
<organism evidence="3 4">
    <name type="scientific">Candidatus Nomurabacteria bacterium GW2011_GWD2_39_12</name>
    <dbReference type="NCBI Taxonomy" id="1618759"/>
    <lineage>
        <taxon>Bacteria</taxon>
        <taxon>Candidatus Nomuraibacteriota</taxon>
    </lineage>
</organism>
<evidence type="ECO:0000256" key="1">
    <source>
        <dbReference type="PROSITE-ProRule" id="PRU00464"/>
    </source>
</evidence>
<dbReference type="InterPro" id="IPR036265">
    <property type="entry name" value="HIT-like_sf"/>
</dbReference>
<evidence type="ECO:0000313" key="3">
    <source>
        <dbReference type="EMBL" id="KKR02098.1"/>
    </source>
</evidence>
<dbReference type="Proteomes" id="UP000033998">
    <property type="component" value="Unassembled WGS sequence"/>
</dbReference>
<evidence type="ECO:0000313" key="4">
    <source>
        <dbReference type="Proteomes" id="UP000033998"/>
    </source>
</evidence>
<sequence>MQEADDETVSEIFKLVKKLMLSIKNGLSCDYVQVSVGGTDVPHFHIHLIPRYFSDGLPKFATKKYEKGEVDEVIKKIISAIA</sequence>